<evidence type="ECO:0000313" key="3">
    <source>
        <dbReference type="Proteomes" id="UP000244309"/>
    </source>
</evidence>
<proteinExistence type="predicted"/>
<organism evidence="2 3">
    <name type="scientific">Candidozyma haemuli</name>
    <dbReference type="NCBI Taxonomy" id="45357"/>
    <lineage>
        <taxon>Eukaryota</taxon>
        <taxon>Fungi</taxon>
        <taxon>Dikarya</taxon>
        <taxon>Ascomycota</taxon>
        <taxon>Saccharomycotina</taxon>
        <taxon>Pichiomycetes</taxon>
        <taxon>Metschnikowiaceae</taxon>
        <taxon>Candidozyma</taxon>
    </lineage>
</organism>
<dbReference type="AlphaFoldDB" id="A0A2V1AZV0"/>
<dbReference type="EMBL" id="PKFO01000010">
    <property type="protein sequence ID" value="PVH23428.1"/>
    <property type="molecule type" value="Genomic_DNA"/>
</dbReference>
<comment type="caution">
    <text evidence="2">The sequence shown here is derived from an EMBL/GenBank/DDBJ whole genome shotgun (WGS) entry which is preliminary data.</text>
</comment>
<dbReference type="VEuPathDB" id="FungiDB:CXQ85_003165"/>
<feature type="region of interest" description="Disordered" evidence="1">
    <location>
        <begin position="1"/>
        <end position="51"/>
    </location>
</feature>
<reference evidence="2 3" key="1">
    <citation type="submission" date="2017-12" db="EMBL/GenBank/DDBJ databases">
        <title>Genome Sequence of a Multidrug-Resistant Candida haemulonii Isolate from a Patient with Chronic Leg Ulcers in Israel.</title>
        <authorList>
            <person name="Chow N.A."/>
            <person name="Gade L."/>
            <person name="Batra D."/>
            <person name="Rowe L.A."/>
            <person name="Ben-Ami R."/>
            <person name="Loparev V.N."/>
            <person name="Litvintseva A.P."/>
        </authorList>
    </citation>
    <scope>NUCLEOTIDE SEQUENCE [LARGE SCALE GENOMIC DNA]</scope>
    <source>
        <strain evidence="2 3">B11899</strain>
    </source>
</reference>
<evidence type="ECO:0000313" key="2">
    <source>
        <dbReference type="EMBL" id="PVH23428.1"/>
    </source>
</evidence>
<dbReference type="RefSeq" id="XP_025344368.1">
    <property type="nucleotide sequence ID" value="XM_025486818.1"/>
</dbReference>
<dbReference type="Proteomes" id="UP000244309">
    <property type="component" value="Unassembled WGS sequence"/>
</dbReference>
<accession>A0A2V1AZV0</accession>
<evidence type="ECO:0000256" key="1">
    <source>
        <dbReference type="SAM" id="MobiDB-lite"/>
    </source>
</evidence>
<name>A0A2V1AZV0_9ASCO</name>
<feature type="compositionally biased region" description="Polar residues" evidence="1">
    <location>
        <begin position="9"/>
        <end position="33"/>
    </location>
</feature>
<evidence type="ECO:0008006" key="4">
    <source>
        <dbReference type="Google" id="ProtNLM"/>
    </source>
</evidence>
<sequence length="185" mass="20892">MAALIAGARSSNASDEEASTGQTSQTNSINTNPYEDESPAPPLSGYNDDGSLREQLFEFRDAVERCNRLCNTSYNENTVSEREKKQTCLGRCVVSISQQTFGVIVDPRLSDNLGPDEEDINEDSVRRRGEYLHDYENSVEYLEVKEMMEAEQLANPEPEDPVDVSQQRRLVPFADWLEMRSISED</sequence>
<gene>
    <name evidence="2" type="ORF">CXQ85_003165</name>
</gene>
<protein>
    <recommendedName>
        <fullName evidence="4">Tim10-like domain-containing protein</fullName>
    </recommendedName>
</protein>
<dbReference type="GeneID" id="37008496"/>
<keyword evidence="3" id="KW-1185">Reference proteome</keyword>